<dbReference type="RefSeq" id="WP_281898975.1">
    <property type="nucleotide sequence ID" value="NZ_BSDI01000023.1"/>
</dbReference>
<feature type="signal peptide" evidence="1">
    <location>
        <begin position="1"/>
        <end position="29"/>
    </location>
</feature>
<name>A0ABQ5QZC2_9ACTN</name>
<keyword evidence="3" id="KW-1185">Reference proteome</keyword>
<dbReference type="SUPFAM" id="SSF51445">
    <property type="entry name" value="(Trans)glycosidases"/>
    <property type="match status" value="1"/>
</dbReference>
<dbReference type="Gene3D" id="2.60.120.260">
    <property type="entry name" value="Galactose-binding domain-like"/>
    <property type="match status" value="1"/>
</dbReference>
<reference evidence="2" key="1">
    <citation type="submission" date="2022-12" db="EMBL/GenBank/DDBJ databases">
        <title>New Phytohabitans aurantiacus sp. RD004123 nov., an actinomycete isolated from soil.</title>
        <authorList>
            <person name="Triningsih D.W."/>
            <person name="Harunari E."/>
            <person name="Igarashi Y."/>
        </authorList>
    </citation>
    <scope>NUCLEOTIDE SEQUENCE</scope>
    <source>
        <strain evidence="2">RD004123</strain>
    </source>
</reference>
<keyword evidence="1" id="KW-0732">Signal</keyword>
<feature type="chain" id="PRO_5045791967" description="CBM6 domain-containing protein" evidence="1">
    <location>
        <begin position="30"/>
        <end position="587"/>
    </location>
</feature>
<accession>A0ABQ5QZC2</accession>
<proteinExistence type="predicted"/>
<dbReference type="SUPFAM" id="SSF49785">
    <property type="entry name" value="Galactose-binding domain-like"/>
    <property type="match status" value="1"/>
</dbReference>
<dbReference type="EMBL" id="BSDI01000023">
    <property type="protein sequence ID" value="GLH99367.1"/>
    <property type="molecule type" value="Genomic_DNA"/>
</dbReference>
<organism evidence="2 3">
    <name type="scientific">Phytohabitans aurantiacus</name>
    <dbReference type="NCBI Taxonomy" id="3016789"/>
    <lineage>
        <taxon>Bacteria</taxon>
        <taxon>Bacillati</taxon>
        <taxon>Actinomycetota</taxon>
        <taxon>Actinomycetes</taxon>
        <taxon>Micromonosporales</taxon>
        <taxon>Micromonosporaceae</taxon>
    </lineage>
</organism>
<evidence type="ECO:0000256" key="1">
    <source>
        <dbReference type="SAM" id="SignalP"/>
    </source>
</evidence>
<sequence length="587" mass="63494">MIRRIISALCVAGTASAVALVATSVPAQAVPASFAVNFAADNGASTRTASGFLHGVEATSPAQYLVDAVNVRALRGADHHPNLPSLFDPATQSRVSAAGAQLMVGLYYYVDDPTDPRRPYRPGDNGDWQTWRNIVTEVYNESVSRGYPVHSWITWNEPDIQWNTAQRPFSRYLQAHDVAYETVKALSPSQRIQAPELTGFNFSRLTEFLTYCKANNCIPDVLSWHELTANPSDVEGHTAQMRQWLINNGITPMPFAITEYQGTCYGCPNAWNAGQNVSWIARMERSAANGLAYGLTSAWEWHGSNSNFVATLGNLTVQSADLPRAVWWNYNTVKDMTGRRVGVTRGTGLDGLADSDPARGRATILIGNQDTSSKEITLTLNNLGSAGYLQRQGQVHVIADRIVNTGSATFPATVVDADYTVSGNTVTLSLPSLPAHGVYRVRVTSATAAAPKTSFEAESLPTSASGGVTHRTFVEAQASGGQATALDATAPGQYVRYTVTTSRAAVYNINAILKREAARGVFQLYVNGVAHGQPRDEYGAFAYYRADLGNISLAAGNNVLEFRSVARNPSSSSYRLTFDRFDLTPVT</sequence>
<evidence type="ECO:0000313" key="3">
    <source>
        <dbReference type="Proteomes" id="UP001144280"/>
    </source>
</evidence>
<protein>
    <recommendedName>
        <fullName evidence="4">CBM6 domain-containing protein</fullName>
    </recommendedName>
</protein>
<evidence type="ECO:0008006" key="4">
    <source>
        <dbReference type="Google" id="ProtNLM"/>
    </source>
</evidence>
<dbReference type="Proteomes" id="UP001144280">
    <property type="component" value="Unassembled WGS sequence"/>
</dbReference>
<dbReference type="Gene3D" id="3.20.20.80">
    <property type="entry name" value="Glycosidases"/>
    <property type="match status" value="1"/>
</dbReference>
<comment type="caution">
    <text evidence="2">The sequence shown here is derived from an EMBL/GenBank/DDBJ whole genome shotgun (WGS) entry which is preliminary data.</text>
</comment>
<gene>
    <name evidence="2" type="ORF">Pa4123_46430</name>
</gene>
<evidence type="ECO:0000313" key="2">
    <source>
        <dbReference type="EMBL" id="GLH99367.1"/>
    </source>
</evidence>
<dbReference type="InterPro" id="IPR017853">
    <property type="entry name" value="GH"/>
</dbReference>
<dbReference type="InterPro" id="IPR008979">
    <property type="entry name" value="Galactose-bd-like_sf"/>
</dbReference>